<proteinExistence type="predicted"/>
<dbReference type="PANTHER" id="PTHR35586">
    <property type="entry name" value="SLL1691 PROTEIN"/>
    <property type="match status" value="1"/>
</dbReference>
<organism evidence="1 2">
    <name type="scientific">Halochromatium salexigens</name>
    <name type="common">Chromatium salexigens</name>
    <dbReference type="NCBI Taxonomy" id="49447"/>
    <lineage>
        <taxon>Bacteria</taxon>
        <taxon>Pseudomonadati</taxon>
        <taxon>Pseudomonadota</taxon>
        <taxon>Gammaproteobacteria</taxon>
        <taxon>Chromatiales</taxon>
        <taxon>Chromatiaceae</taxon>
        <taxon>Halochromatium</taxon>
    </lineage>
</organism>
<protein>
    <recommendedName>
        <fullName evidence="3">DUF4351 domain-containing protein</fullName>
    </recommendedName>
</protein>
<sequence length="288" mass="33544">MPSSHDQNFKNLILDYPRQAIELFAPDEAEGLSAPGVRYLPVREEQLKERLGERFRELDTPVLVEWPDRRREALLFLFEEETKTRRFSIHRLAHYCLDIAELLGTERIVPVVIFLRGGHYVTELRLGSERRVYLAFACHAYAFRQQQARDHFSSPNLIARLNLPNMRHARSERVAVYAQAVRGLLELEPDPERQLKYLDFVDIYAHLSEEERMIYQQEHAPEAAAISGFAERFLRQGEASLLRRLLVKRFGEPSESIQQRIAAADADTLALWFDRALEAHALEDIFFD</sequence>
<dbReference type="AlphaFoldDB" id="A0AAJ0UFW3"/>
<reference evidence="1" key="1">
    <citation type="submission" date="2017-05" db="EMBL/GenBank/DDBJ databases">
        <authorList>
            <person name="Imhoff J.F."/>
            <person name="Rahn T."/>
            <person name="Kuenzel S."/>
            <person name="Neulinger S.C."/>
        </authorList>
    </citation>
    <scope>NUCLEOTIDE SEQUENCE</scope>
    <source>
        <strain evidence="1">DSM 4395</strain>
    </source>
</reference>
<comment type="caution">
    <text evidence="1">The sequence shown here is derived from an EMBL/GenBank/DDBJ whole genome shotgun (WGS) entry which is preliminary data.</text>
</comment>
<accession>A0AAJ0UFW3</accession>
<gene>
    <name evidence="1" type="ORF">CCR82_08600</name>
</gene>
<dbReference type="RefSeq" id="WP_201245118.1">
    <property type="nucleotide sequence ID" value="NZ_NHSF01000054.1"/>
</dbReference>
<evidence type="ECO:0000313" key="2">
    <source>
        <dbReference type="Proteomes" id="UP001296967"/>
    </source>
</evidence>
<name>A0AAJ0UFW3_HALSE</name>
<keyword evidence="2" id="KW-1185">Reference proteome</keyword>
<dbReference type="EMBL" id="NHSF01000054">
    <property type="protein sequence ID" value="MBK5930578.1"/>
    <property type="molecule type" value="Genomic_DNA"/>
</dbReference>
<reference evidence="1" key="2">
    <citation type="journal article" date="2020" name="Microorganisms">
        <title>Osmotic Adaptation and Compatible Solute Biosynthesis of Phototrophic Bacteria as Revealed from Genome Analyses.</title>
        <authorList>
            <person name="Imhoff J.F."/>
            <person name="Rahn T."/>
            <person name="Kunzel S."/>
            <person name="Keller A."/>
            <person name="Neulinger S.C."/>
        </authorList>
    </citation>
    <scope>NUCLEOTIDE SEQUENCE</scope>
    <source>
        <strain evidence="1">DSM 4395</strain>
    </source>
</reference>
<evidence type="ECO:0000313" key="1">
    <source>
        <dbReference type="EMBL" id="MBK5930578.1"/>
    </source>
</evidence>
<dbReference type="PANTHER" id="PTHR35586:SF1">
    <property type="entry name" value="SLL1691 PROTEIN"/>
    <property type="match status" value="1"/>
</dbReference>
<dbReference type="Proteomes" id="UP001296967">
    <property type="component" value="Unassembled WGS sequence"/>
</dbReference>
<evidence type="ECO:0008006" key="3">
    <source>
        <dbReference type="Google" id="ProtNLM"/>
    </source>
</evidence>